<organism evidence="2 3">
    <name type="scientific">Fomitopsis schrenkii</name>
    <name type="common">Brown rot fungus</name>
    <dbReference type="NCBI Taxonomy" id="2126942"/>
    <lineage>
        <taxon>Eukaryota</taxon>
        <taxon>Fungi</taxon>
        <taxon>Dikarya</taxon>
        <taxon>Basidiomycota</taxon>
        <taxon>Agaricomycotina</taxon>
        <taxon>Agaricomycetes</taxon>
        <taxon>Polyporales</taxon>
        <taxon>Fomitopsis</taxon>
    </lineage>
</organism>
<feature type="compositionally biased region" description="Basic and acidic residues" evidence="1">
    <location>
        <begin position="29"/>
        <end position="40"/>
    </location>
</feature>
<dbReference type="Proteomes" id="UP000015241">
    <property type="component" value="Unassembled WGS sequence"/>
</dbReference>
<dbReference type="EMBL" id="KE504157">
    <property type="protein sequence ID" value="EPS99450.1"/>
    <property type="molecule type" value="Genomic_DNA"/>
</dbReference>
<evidence type="ECO:0000313" key="2">
    <source>
        <dbReference type="EMBL" id="EPS99450.1"/>
    </source>
</evidence>
<dbReference type="HOGENOM" id="CLU_1384194_0_0_1"/>
<evidence type="ECO:0000313" key="3">
    <source>
        <dbReference type="Proteomes" id="UP000015241"/>
    </source>
</evidence>
<feature type="compositionally biased region" description="Polar residues" evidence="1">
    <location>
        <begin position="12"/>
        <end position="22"/>
    </location>
</feature>
<evidence type="ECO:0000256" key="1">
    <source>
        <dbReference type="SAM" id="MobiDB-lite"/>
    </source>
</evidence>
<accession>S8FD15</accession>
<keyword evidence="3" id="KW-1185">Reference proteome</keyword>
<name>S8FD15_FOMSC</name>
<proteinExistence type="predicted"/>
<dbReference type="AlphaFoldDB" id="S8FD15"/>
<dbReference type="OrthoDB" id="2786616at2759"/>
<gene>
    <name evidence="2" type="ORF">FOMPIDRAFT_1060847</name>
</gene>
<protein>
    <submittedName>
        <fullName evidence="2">Uncharacterized protein</fullName>
    </submittedName>
</protein>
<sequence>MVREIRLEEMPASSQPSFNLSSTPPPKDSAQDTKLEMPPREVIEEQAKELERMTPERPGRLQSSLMEFAFVWVTPYPDDLWRKMIAICIVWPTSLVEEWFHFRRGTAVRAAKTQRQHHPFRKQHDLTPAVVDGRSVDLRCTALQDGEPWTDERFYTLVCGHYELIRAKWERRYEQIEYEAHIVREYRKRIARGEMDA</sequence>
<reference evidence="2 3" key="1">
    <citation type="journal article" date="2012" name="Science">
        <title>The Paleozoic origin of enzymatic lignin decomposition reconstructed from 31 fungal genomes.</title>
        <authorList>
            <person name="Floudas D."/>
            <person name="Binder M."/>
            <person name="Riley R."/>
            <person name="Barry K."/>
            <person name="Blanchette R.A."/>
            <person name="Henrissat B."/>
            <person name="Martinez A.T."/>
            <person name="Otillar R."/>
            <person name="Spatafora J.W."/>
            <person name="Yadav J.S."/>
            <person name="Aerts A."/>
            <person name="Benoit I."/>
            <person name="Boyd A."/>
            <person name="Carlson A."/>
            <person name="Copeland A."/>
            <person name="Coutinho P.M."/>
            <person name="de Vries R.P."/>
            <person name="Ferreira P."/>
            <person name="Findley K."/>
            <person name="Foster B."/>
            <person name="Gaskell J."/>
            <person name="Glotzer D."/>
            <person name="Gorecki P."/>
            <person name="Heitman J."/>
            <person name="Hesse C."/>
            <person name="Hori C."/>
            <person name="Igarashi K."/>
            <person name="Jurgens J.A."/>
            <person name="Kallen N."/>
            <person name="Kersten P."/>
            <person name="Kohler A."/>
            <person name="Kuees U."/>
            <person name="Kumar T.K.A."/>
            <person name="Kuo A."/>
            <person name="LaButti K."/>
            <person name="Larrondo L.F."/>
            <person name="Lindquist E."/>
            <person name="Ling A."/>
            <person name="Lombard V."/>
            <person name="Lucas S."/>
            <person name="Lundell T."/>
            <person name="Martin R."/>
            <person name="McLaughlin D.J."/>
            <person name="Morgenstern I."/>
            <person name="Morin E."/>
            <person name="Murat C."/>
            <person name="Nagy L.G."/>
            <person name="Nolan M."/>
            <person name="Ohm R.A."/>
            <person name="Patyshakuliyeva A."/>
            <person name="Rokas A."/>
            <person name="Ruiz-Duenas F.J."/>
            <person name="Sabat G."/>
            <person name="Salamov A."/>
            <person name="Samejima M."/>
            <person name="Schmutz J."/>
            <person name="Slot J.C."/>
            <person name="St John F."/>
            <person name="Stenlid J."/>
            <person name="Sun H."/>
            <person name="Sun S."/>
            <person name="Syed K."/>
            <person name="Tsang A."/>
            <person name="Wiebenga A."/>
            <person name="Young D."/>
            <person name="Pisabarro A."/>
            <person name="Eastwood D.C."/>
            <person name="Martin F."/>
            <person name="Cullen D."/>
            <person name="Grigoriev I.V."/>
            <person name="Hibbett D.S."/>
        </authorList>
    </citation>
    <scope>NUCLEOTIDE SEQUENCE</scope>
    <source>
        <strain evidence="3">FP-58527</strain>
    </source>
</reference>
<feature type="region of interest" description="Disordered" evidence="1">
    <location>
        <begin position="1"/>
        <end position="40"/>
    </location>
</feature>
<dbReference type="InParanoid" id="S8FD15"/>